<evidence type="ECO:0000313" key="1">
    <source>
        <dbReference type="EMBL" id="MCO1659887.1"/>
    </source>
</evidence>
<name>A0ABT1AA49_9PSEU</name>
<comment type="caution">
    <text evidence="1">The sequence shown here is derived from an EMBL/GenBank/DDBJ whole genome shotgun (WGS) entry which is preliminary data.</text>
</comment>
<organism evidence="1 2">
    <name type="scientific">Pseudonocardia humida</name>
    <dbReference type="NCBI Taxonomy" id="2800819"/>
    <lineage>
        <taxon>Bacteria</taxon>
        <taxon>Bacillati</taxon>
        <taxon>Actinomycetota</taxon>
        <taxon>Actinomycetes</taxon>
        <taxon>Pseudonocardiales</taxon>
        <taxon>Pseudonocardiaceae</taxon>
        <taxon>Pseudonocardia</taxon>
    </lineage>
</organism>
<keyword evidence="2" id="KW-1185">Reference proteome</keyword>
<accession>A0ABT1AA49</accession>
<reference evidence="1" key="1">
    <citation type="submission" date="2021-04" db="EMBL/GenBank/DDBJ databases">
        <title>Pseudonocardia sp. nov., isolated from sandy soil of mangrove forest.</title>
        <authorList>
            <person name="Zan Z."/>
            <person name="Huang R."/>
            <person name="Liu W."/>
        </authorList>
    </citation>
    <scope>NUCLEOTIDE SEQUENCE</scope>
    <source>
        <strain evidence="1">S2-4</strain>
    </source>
</reference>
<dbReference type="EMBL" id="JAGSOV010000072">
    <property type="protein sequence ID" value="MCO1659887.1"/>
    <property type="molecule type" value="Genomic_DNA"/>
</dbReference>
<dbReference type="Proteomes" id="UP001165283">
    <property type="component" value="Unassembled WGS sequence"/>
</dbReference>
<evidence type="ECO:0000313" key="2">
    <source>
        <dbReference type="Proteomes" id="UP001165283"/>
    </source>
</evidence>
<proteinExistence type="predicted"/>
<sequence length="54" mass="5339">MAMTPGPSTPGPAGPVEWIAITFAGGALDQPGVTQAGLLTGGEFAQQKSRLLGS</sequence>
<dbReference type="RefSeq" id="WP_252444983.1">
    <property type="nucleotide sequence ID" value="NZ_JAGSOV010000072.1"/>
</dbReference>
<protein>
    <submittedName>
        <fullName evidence="1">Uncharacterized protein</fullName>
    </submittedName>
</protein>
<gene>
    <name evidence="1" type="ORF">KDL28_32980</name>
</gene>